<keyword evidence="2" id="KW-0472">Membrane</keyword>
<dbReference type="PROSITE" id="PS50943">
    <property type="entry name" value="HTH_CROC1"/>
    <property type="match status" value="1"/>
</dbReference>
<dbReference type="GO" id="GO:0003677">
    <property type="term" value="F:DNA binding"/>
    <property type="evidence" value="ECO:0007669"/>
    <property type="project" value="UniProtKB-KW"/>
</dbReference>
<keyword evidence="5" id="KW-1185">Reference proteome</keyword>
<feature type="transmembrane region" description="Helical" evidence="2">
    <location>
        <begin position="84"/>
        <end position="102"/>
    </location>
</feature>
<protein>
    <recommendedName>
        <fullName evidence="3">HTH cro/C1-type domain-containing protein</fullName>
    </recommendedName>
</protein>
<dbReference type="EMBL" id="MKIR01000022">
    <property type="protein sequence ID" value="OFI48956.1"/>
    <property type="molecule type" value="Genomic_DNA"/>
</dbReference>
<dbReference type="SUPFAM" id="SSF47413">
    <property type="entry name" value="lambda repressor-like DNA-binding domains"/>
    <property type="match status" value="1"/>
</dbReference>
<keyword evidence="1" id="KW-0238">DNA-binding</keyword>
<feature type="domain" description="HTH cro/C1-type" evidence="3">
    <location>
        <begin position="7"/>
        <end position="61"/>
    </location>
</feature>
<dbReference type="InterPro" id="IPR010982">
    <property type="entry name" value="Lambda_DNA-bd_dom_sf"/>
</dbReference>
<keyword evidence="2" id="KW-0812">Transmembrane</keyword>
<dbReference type="Proteomes" id="UP000178622">
    <property type="component" value="Unassembled WGS sequence"/>
</dbReference>
<keyword evidence="2" id="KW-1133">Transmembrane helix</keyword>
<gene>
    <name evidence="4" type="ORF">BG261_04655</name>
</gene>
<sequence>MDIGNQIKEKRKEKGWTQEELGRKLNVTRAAVSNWEASRNYPDIKTIVDISDILSISLDKLLKGDAEMVDKIVKDNKKIRKERLIFFILTFVLFFILLIITFDRYKNVELSNSNQIKQVEIDGEDLQINTNLPLYRSLTGYFVNNNRYHEDTIQIELTSSIDFSLKHQEKMNIELQSNLSKKIKYIEIINSKGEIFETVETNKYIE</sequence>
<dbReference type="Pfam" id="PF01381">
    <property type="entry name" value="HTH_3"/>
    <property type="match status" value="1"/>
</dbReference>
<evidence type="ECO:0000259" key="3">
    <source>
        <dbReference type="PROSITE" id="PS50943"/>
    </source>
</evidence>
<evidence type="ECO:0000313" key="5">
    <source>
        <dbReference type="Proteomes" id="UP000178622"/>
    </source>
</evidence>
<dbReference type="SMART" id="SM00530">
    <property type="entry name" value="HTH_XRE"/>
    <property type="match status" value="1"/>
</dbReference>
<evidence type="ECO:0000256" key="2">
    <source>
        <dbReference type="SAM" id="Phobius"/>
    </source>
</evidence>
<dbReference type="CDD" id="cd00093">
    <property type="entry name" value="HTH_XRE"/>
    <property type="match status" value="1"/>
</dbReference>
<dbReference type="PANTHER" id="PTHR46558:SF15">
    <property type="entry name" value="HELIX-TURN-HELIX DOMAIN PROTEIN"/>
    <property type="match status" value="1"/>
</dbReference>
<dbReference type="OrthoDB" id="9805856at2"/>
<dbReference type="STRING" id="1859473.BG261_04655"/>
<organism evidence="4 5">
    <name type="scientific">Floricoccus tropicus</name>
    <dbReference type="NCBI Taxonomy" id="1859473"/>
    <lineage>
        <taxon>Bacteria</taxon>
        <taxon>Bacillati</taxon>
        <taxon>Bacillota</taxon>
        <taxon>Bacilli</taxon>
        <taxon>Lactobacillales</taxon>
        <taxon>Streptococcaceae</taxon>
        <taxon>Floricoccus</taxon>
    </lineage>
</organism>
<comment type="caution">
    <text evidence="4">The sequence shown here is derived from an EMBL/GenBank/DDBJ whole genome shotgun (WGS) entry which is preliminary data.</text>
</comment>
<reference evidence="5" key="1">
    <citation type="submission" date="2016-09" db="EMBL/GenBank/DDBJ databases">
        <title>Draft genome sequence of a novel species of the family Streptococcaceae isolated from flowers.</title>
        <authorList>
            <person name="Chuah L.-O."/>
            <person name="Yap K.-P."/>
            <person name="Thong K.L."/>
            <person name="Liong M.T."/>
            <person name="Ahmad R."/>
            <person name="Rusul G."/>
        </authorList>
    </citation>
    <scope>NUCLEOTIDE SEQUENCE [LARGE SCALE GENOMIC DNA]</scope>
    <source>
        <strain evidence="5">DF1</strain>
    </source>
</reference>
<name>A0A1E8GLT7_9LACT</name>
<dbReference type="RefSeq" id="WP_070792549.1">
    <property type="nucleotide sequence ID" value="NZ_MKIR01000022.1"/>
</dbReference>
<evidence type="ECO:0000256" key="1">
    <source>
        <dbReference type="ARBA" id="ARBA00023125"/>
    </source>
</evidence>
<dbReference type="InterPro" id="IPR001387">
    <property type="entry name" value="Cro/C1-type_HTH"/>
</dbReference>
<accession>A0A1E8GLT7</accession>
<dbReference type="Gene3D" id="1.10.260.40">
    <property type="entry name" value="lambda repressor-like DNA-binding domains"/>
    <property type="match status" value="1"/>
</dbReference>
<dbReference type="AlphaFoldDB" id="A0A1E8GLT7"/>
<evidence type="ECO:0000313" key="4">
    <source>
        <dbReference type="EMBL" id="OFI48956.1"/>
    </source>
</evidence>
<dbReference type="PANTHER" id="PTHR46558">
    <property type="entry name" value="TRACRIPTIONAL REGULATORY PROTEIN-RELATED-RELATED"/>
    <property type="match status" value="1"/>
</dbReference>
<proteinExistence type="predicted"/>